<keyword evidence="9 13" id="KW-0067">ATP-binding</keyword>
<dbReference type="HAMAP" id="MF_00041">
    <property type="entry name" value="Cys_tRNA_synth"/>
    <property type="match status" value="1"/>
</dbReference>
<dbReference type="InterPro" id="IPR032678">
    <property type="entry name" value="tRNA-synt_1_cat_dom"/>
</dbReference>
<dbReference type="FunFam" id="3.40.50.620:FF:000130">
    <property type="entry name" value="Cysteine--tRNA ligase"/>
    <property type="match status" value="1"/>
</dbReference>
<dbReference type="CDD" id="cd00672">
    <property type="entry name" value="CysRS_core"/>
    <property type="match status" value="1"/>
</dbReference>
<dbReference type="EC" id="6.1.1.16" evidence="13"/>
<dbReference type="InterPro" id="IPR009080">
    <property type="entry name" value="tRNAsynth_Ia_anticodon-bd"/>
</dbReference>
<dbReference type="PANTHER" id="PTHR10890:SF3">
    <property type="entry name" value="CYSTEINE--TRNA LIGASE, CYTOPLASMIC"/>
    <property type="match status" value="1"/>
</dbReference>
<keyword evidence="6 13" id="KW-0479">Metal-binding</keyword>
<name>A0A2N1PV26_9BACT</name>
<reference evidence="15 16" key="1">
    <citation type="journal article" date="2017" name="ISME J.">
        <title>Potential for microbial H2 and metal transformations associated with novel bacteria and archaea in deep terrestrial subsurface sediments.</title>
        <authorList>
            <person name="Hernsdorf A.W."/>
            <person name="Amano Y."/>
            <person name="Miyakawa K."/>
            <person name="Ise K."/>
            <person name="Suzuki Y."/>
            <person name="Anantharaman K."/>
            <person name="Probst A."/>
            <person name="Burstein D."/>
            <person name="Thomas B.C."/>
            <person name="Banfield J.F."/>
        </authorList>
    </citation>
    <scope>NUCLEOTIDE SEQUENCE [LARGE SCALE GENOMIC DNA]</scope>
    <source>
        <strain evidence="15">HGW-Wallbacteria-1</strain>
    </source>
</reference>
<evidence type="ECO:0000256" key="12">
    <source>
        <dbReference type="ARBA" id="ARBA00047398"/>
    </source>
</evidence>
<dbReference type="SMART" id="SM00840">
    <property type="entry name" value="DALR_2"/>
    <property type="match status" value="1"/>
</dbReference>
<dbReference type="SUPFAM" id="SSF52374">
    <property type="entry name" value="Nucleotidylyl transferase"/>
    <property type="match status" value="1"/>
</dbReference>
<dbReference type="InterPro" id="IPR015273">
    <property type="entry name" value="Cys-tRNA-synt_Ia_DALR"/>
</dbReference>
<accession>A0A2N1PV26</accession>
<keyword evidence="7 13" id="KW-0547">Nucleotide-binding</keyword>
<keyword evidence="4 13" id="KW-0963">Cytoplasm</keyword>
<feature type="binding site" evidence="13">
    <location>
        <position position="248"/>
    </location>
    <ligand>
        <name>Zn(2+)</name>
        <dbReference type="ChEBI" id="CHEBI:29105"/>
    </ligand>
</feature>
<evidence type="ECO:0000256" key="6">
    <source>
        <dbReference type="ARBA" id="ARBA00022723"/>
    </source>
</evidence>
<dbReference type="Gene3D" id="3.40.50.620">
    <property type="entry name" value="HUPs"/>
    <property type="match status" value="1"/>
</dbReference>
<evidence type="ECO:0000256" key="10">
    <source>
        <dbReference type="ARBA" id="ARBA00022917"/>
    </source>
</evidence>
<gene>
    <name evidence="13" type="primary">cysS</name>
    <name evidence="15" type="ORF">CVV64_01930</name>
</gene>
<dbReference type="Pfam" id="PF01406">
    <property type="entry name" value="tRNA-synt_1e"/>
    <property type="match status" value="1"/>
</dbReference>
<feature type="binding site" evidence="13">
    <location>
        <position position="29"/>
    </location>
    <ligand>
        <name>Zn(2+)</name>
        <dbReference type="ChEBI" id="CHEBI:29105"/>
    </ligand>
</feature>
<comment type="caution">
    <text evidence="15">The sequence shown here is derived from an EMBL/GenBank/DDBJ whole genome shotgun (WGS) entry which is preliminary data.</text>
</comment>
<feature type="short sequence motif" description="'HIGH' region" evidence="13">
    <location>
        <begin position="31"/>
        <end position="41"/>
    </location>
</feature>
<dbReference type="EMBL" id="PGXC01000001">
    <property type="protein sequence ID" value="PKK92193.1"/>
    <property type="molecule type" value="Genomic_DNA"/>
</dbReference>
<evidence type="ECO:0000256" key="2">
    <source>
        <dbReference type="ARBA" id="ARBA00005594"/>
    </source>
</evidence>
<dbReference type="AlphaFoldDB" id="A0A2N1PV26"/>
<evidence type="ECO:0000256" key="5">
    <source>
        <dbReference type="ARBA" id="ARBA00022598"/>
    </source>
</evidence>
<proteinExistence type="inferred from homology"/>
<dbReference type="PRINTS" id="PR00983">
    <property type="entry name" value="TRNASYNTHCYS"/>
</dbReference>
<keyword evidence="10 13" id="KW-0648">Protein biosynthesis</keyword>
<dbReference type="NCBIfam" id="TIGR00435">
    <property type="entry name" value="cysS"/>
    <property type="match status" value="1"/>
</dbReference>
<dbReference type="GO" id="GO:0005524">
    <property type="term" value="F:ATP binding"/>
    <property type="evidence" value="ECO:0007669"/>
    <property type="project" value="UniProtKB-UniRule"/>
</dbReference>
<dbReference type="Pfam" id="PF23493">
    <property type="entry name" value="CysS_C"/>
    <property type="match status" value="1"/>
</dbReference>
<evidence type="ECO:0000256" key="3">
    <source>
        <dbReference type="ARBA" id="ARBA00011245"/>
    </source>
</evidence>
<dbReference type="SUPFAM" id="SSF47323">
    <property type="entry name" value="Anticodon-binding domain of a subclass of class I aminoacyl-tRNA synthetases"/>
    <property type="match status" value="1"/>
</dbReference>
<organism evidence="15 16">
    <name type="scientific">Candidatus Wallbacteria bacterium HGW-Wallbacteria-1</name>
    <dbReference type="NCBI Taxonomy" id="2013854"/>
    <lineage>
        <taxon>Bacteria</taxon>
        <taxon>Candidatus Walliibacteriota</taxon>
    </lineage>
</organism>
<evidence type="ECO:0000259" key="14">
    <source>
        <dbReference type="SMART" id="SM00840"/>
    </source>
</evidence>
<comment type="subcellular location">
    <subcellularLocation>
        <location evidence="1 13">Cytoplasm</location>
    </subcellularLocation>
</comment>
<dbReference type="InterPro" id="IPR024909">
    <property type="entry name" value="Cys-tRNA/MSH_ligase"/>
</dbReference>
<keyword evidence="11 13" id="KW-0030">Aminoacyl-tRNA synthetase</keyword>
<keyword evidence="5 13" id="KW-0436">Ligase</keyword>
<evidence type="ECO:0000313" key="15">
    <source>
        <dbReference type="EMBL" id="PKK92193.1"/>
    </source>
</evidence>
<dbReference type="InterPro" id="IPR015803">
    <property type="entry name" value="Cys-tRNA-ligase"/>
</dbReference>
<feature type="binding site" evidence="13">
    <location>
        <position position="283"/>
    </location>
    <ligand>
        <name>ATP</name>
        <dbReference type="ChEBI" id="CHEBI:30616"/>
    </ligand>
</feature>
<dbReference type="InterPro" id="IPR014729">
    <property type="entry name" value="Rossmann-like_a/b/a_fold"/>
</dbReference>
<keyword evidence="8 13" id="KW-0862">Zinc</keyword>
<dbReference type="PANTHER" id="PTHR10890">
    <property type="entry name" value="CYSTEINYL-TRNA SYNTHETASE"/>
    <property type="match status" value="1"/>
</dbReference>
<comment type="catalytic activity">
    <reaction evidence="12 13">
        <text>tRNA(Cys) + L-cysteine + ATP = L-cysteinyl-tRNA(Cys) + AMP + diphosphate</text>
        <dbReference type="Rhea" id="RHEA:17773"/>
        <dbReference type="Rhea" id="RHEA-COMP:9661"/>
        <dbReference type="Rhea" id="RHEA-COMP:9679"/>
        <dbReference type="ChEBI" id="CHEBI:30616"/>
        <dbReference type="ChEBI" id="CHEBI:33019"/>
        <dbReference type="ChEBI" id="CHEBI:35235"/>
        <dbReference type="ChEBI" id="CHEBI:78442"/>
        <dbReference type="ChEBI" id="CHEBI:78517"/>
        <dbReference type="ChEBI" id="CHEBI:456215"/>
        <dbReference type="EC" id="6.1.1.16"/>
    </reaction>
</comment>
<protein>
    <recommendedName>
        <fullName evidence="13">Cysteine--tRNA ligase</fullName>
        <ecNumber evidence="13">6.1.1.16</ecNumber>
    </recommendedName>
    <alternativeName>
        <fullName evidence="13">Cysteinyl-tRNA synthetase</fullName>
        <shortName evidence="13">CysRS</shortName>
    </alternativeName>
</protein>
<evidence type="ECO:0000256" key="8">
    <source>
        <dbReference type="ARBA" id="ARBA00022833"/>
    </source>
</evidence>
<comment type="cofactor">
    <cofactor evidence="13">
        <name>Zn(2+)</name>
        <dbReference type="ChEBI" id="CHEBI:29105"/>
    </cofactor>
    <text evidence="13">Binds 1 zinc ion per subunit.</text>
</comment>
<comment type="subunit">
    <text evidence="3 13">Monomer.</text>
</comment>
<feature type="short sequence motif" description="'KMSKS' region" evidence="13">
    <location>
        <begin position="280"/>
        <end position="284"/>
    </location>
</feature>
<dbReference type="Pfam" id="PF09190">
    <property type="entry name" value="DALR_2"/>
    <property type="match status" value="1"/>
</dbReference>
<evidence type="ECO:0000256" key="13">
    <source>
        <dbReference type="HAMAP-Rule" id="MF_00041"/>
    </source>
</evidence>
<dbReference type="InterPro" id="IPR056411">
    <property type="entry name" value="CysS_C"/>
</dbReference>
<dbReference type="GO" id="GO:0008270">
    <property type="term" value="F:zinc ion binding"/>
    <property type="evidence" value="ECO:0007669"/>
    <property type="project" value="UniProtKB-UniRule"/>
</dbReference>
<evidence type="ECO:0000256" key="11">
    <source>
        <dbReference type="ARBA" id="ARBA00023146"/>
    </source>
</evidence>
<dbReference type="GO" id="GO:0006423">
    <property type="term" value="P:cysteinyl-tRNA aminoacylation"/>
    <property type="evidence" value="ECO:0007669"/>
    <property type="project" value="UniProtKB-UniRule"/>
</dbReference>
<feature type="binding site" evidence="13">
    <location>
        <position position="252"/>
    </location>
    <ligand>
        <name>Zn(2+)</name>
        <dbReference type="ChEBI" id="CHEBI:29105"/>
    </ligand>
</feature>
<evidence type="ECO:0000313" key="16">
    <source>
        <dbReference type="Proteomes" id="UP000233256"/>
    </source>
</evidence>
<evidence type="ECO:0000256" key="4">
    <source>
        <dbReference type="ARBA" id="ARBA00022490"/>
    </source>
</evidence>
<dbReference type="Proteomes" id="UP000233256">
    <property type="component" value="Unassembled WGS sequence"/>
</dbReference>
<evidence type="ECO:0000256" key="1">
    <source>
        <dbReference type="ARBA" id="ARBA00004496"/>
    </source>
</evidence>
<feature type="binding site" evidence="13">
    <location>
        <position position="223"/>
    </location>
    <ligand>
        <name>Zn(2+)</name>
        <dbReference type="ChEBI" id="CHEBI:29105"/>
    </ligand>
</feature>
<feature type="domain" description="Cysteinyl-tRNA synthetase class Ia DALR" evidence="14">
    <location>
        <begin position="362"/>
        <end position="418"/>
    </location>
</feature>
<evidence type="ECO:0000256" key="7">
    <source>
        <dbReference type="ARBA" id="ARBA00022741"/>
    </source>
</evidence>
<comment type="similarity">
    <text evidence="2 13">Belongs to the class-I aminoacyl-tRNA synthetase family.</text>
</comment>
<evidence type="ECO:0000256" key="9">
    <source>
        <dbReference type="ARBA" id="ARBA00022840"/>
    </source>
</evidence>
<dbReference type="GO" id="GO:0004817">
    <property type="term" value="F:cysteine-tRNA ligase activity"/>
    <property type="evidence" value="ECO:0007669"/>
    <property type="project" value="UniProtKB-UniRule"/>
</dbReference>
<dbReference type="Gene3D" id="1.20.120.1910">
    <property type="entry name" value="Cysteine-tRNA ligase, C-terminal anti-codon recognition domain"/>
    <property type="match status" value="1"/>
</dbReference>
<dbReference type="GO" id="GO:0005829">
    <property type="term" value="C:cytosol"/>
    <property type="evidence" value="ECO:0007669"/>
    <property type="project" value="TreeGrafter"/>
</dbReference>
<sequence>MTILLHNTMTRSRDIFQPMDSSMARMYTCGPTVYNFAHIGNLRTYLFEDLLKRVLMANGQTVKHVMNITDVGHLTDDELEDGEDKMEAGARREGRTVWEIARHYEEAFFRDTGLLNIIDPDIRCRATEHIQDMIALIEKLEKRGFTYVANGNVYFDITKFSDYGKLARISLEDLKAGARIEVDQAKRNPHDFVLWFTNSKFDNQTMQWESPWGRGFPGWHIECSAMSMKYLGESFDIHCGGIDHIPIHHTNEIAQSEGATGKTWVNYWIHGEFLVMDKGKMAKSAGNFLTLQTLIDNGYSPLDYRFLCLGAHYRAQLSFSWEALKSAAQARASLNRKVMELARRASALPEDSSESLEKLCPDFLEAINDDLNTPRGLSALNGLIRKAGSDISASLALQTIFAMDNVLGLGLRDVASTGLAQFDEISEDSAPLPSEVAQLAEERIRARADKNWKESDILRDRIKNLGYSVVDSKQGQLVKPL</sequence>